<dbReference type="AlphaFoldDB" id="A0A9K3L0F3"/>
<dbReference type="EMBL" id="JAGRRH010000017">
    <property type="protein sequence ID" value="KAG7353270.1"/>
    <property type="molecule type" value="Genomic_DNA"/>
</dbReference>
<dbReference type="Proteomes" id="UP000693970">
    <property type="component" value="Unassembled WGS sequence"/>
</dbReference>
<accession>A0A9K3L0F3</accession>
<feature type="compositionally biased region" description="Basic and acidic residues" evidence="1">
    <location>
        <begin position="10"/>
        <end position="22"/>
    </location>
</feature>
<gene>
    <name evidence="3" type="ORF">IV203_009319</name>
</gene>
<protein>
    <submittedName>
        <fullName evidence="3">Uncharacterized protein</fullName>
    </submittedName>
</protein>
<evidence type="ECO:0000256" key="1">
    <source>
        <dbReference type="SAM" id="MobiDB-lite"/>
    </source>
</evidence>
<name>A0A9K3L0F3_9STRA</name>
<keyword evidence="2" id="KW-1133">Transmembrane helix</keyword>
<reference evidence="3" key="1">
    <citation type="journal article" date="2021" name="Sci. Rep.">
        <title>Diploid genomic architecture of Nitzschia inconspicua, an elite biomass production diatom.</title>
        <authorList>
            <person name="Oliver A."/>
            <person name="Podell S."/>
            <person name="Pinowska A."/>
            <person name="Traller J.C."/>
            <person name="Smith S.R."/>
            <person name="McClure R."/>
            <person name="Beliaev A."/>
            <person name="Bohutskyi P."/>
            <person name="Hill E.A."/>
            <person name="Rabines A."/>
            <person name="Zheng H."/>
            <person name="Allen L.Z."/>
            <person name="Kuo A."/>
            <person name="Grigoriev I.V."/>
            <person name="Allen A.E."/>
            <person name="Hazlebeck D."/>
            <person name="Allen E.E."/>
        </authorList>
    </citation>
    <scope>NUCLEOTIDE SEQUENCE</scope>
    <source>
        <strain evidence="3">Hildebrandi</strain>
    </source>
</reference>
<keyword evidence="2" id="KW-0812">Transmembrane</keyword>
<sequence length="705" mass="75518">MDLENPSTDFPDRKEGTQEPRPETAPPKKNGLFQRIADLPGAIIAFVTVLVVVAIVLGAVMGTQNKRNKETITSFVDITDCFTYPPGFDPENFGLPPCVDLDDFTLPPDFDLDDFTLPPNFDIDYLTLSPTVDPKDVTSSPIFPDDPTMKPTASPGVIFTPQPTPELTGNFLKCSDPQFLQVSNGETLLVSGTTNGATEPALCGQRGANVVWYSMIGTGNKFRITTCSPNTDFPTQVTVTKDCSSSSGDCLPSLIDPTCTVNTNGASHEWITESGQRYEISVGGKSAGQQGHFELQITEIVLPDNAYCEAPELVTVPLGGNVTVSGSTVNAVESAKCGEQGAKVVWYSFIGTGNKFRISTCSPNTDFPTQVTVTSDCSANSFWSSSCEHRINDDSCSVNTNGASHEWITESGQRYDISVGGRSAGQEGNFELQITEIPIPQNLYCSSPELVTISPGGNITVSGSTAHAVESARCGEQGANVVWYSFIGTGNKFRISTCSSKTDFPTQVTRTSRCYSYSTHCERSLTDDTCSLNTNGASLEWVTVPDEKYEISVGGKSAGQEGNFELQIAEFVLPDNAYCASPEFVTIPHGVGSITVSGSTVNAVESPRCGLESDAVWYAVIGNGKVFTVSTCSPNTDFLTQVTVTQNCYSYSTYCNSALTDNECLVNANGASYSWLTTVGEKYEISVSGREAGVQGNFELTITES</sequence>
<keyword evidence="2" id="KW-0472">Membrane</keyword>
<keyword evidence="4" id="KW-1185">Reference proteome</keyword>
<evidence type="ECO:0000313" key="4">
    <source>
        <dbReference type="Proteomes" id="UP000693970"/>
    </source>
</evidence>
<dbReference type="OrthoDB" id="25455at2759"/>
<proteinExistence type="predicted"/>
<evidence type="ECO:0000256" key="2">
    <source>
        <dbReference type="SAM" id="Phobius"/>
    </source>
</evidence>
<feature type="transmembrane region" description="Helical" evidence="2">
    <location>
        <begin position="39"/>
        <end position="60"/>
    </location>
</feature>
<reference evidence="3" key="2">
    <citation type="submission" date="2021-04" db="EMBL/GenBank/DDBJ databases">
        <authorList>
            <person name="Podell S."/>
        </authorList>
    </citation>
    <scope>NUCLEOTIDE SEQUENCE</scope>
    <source>
        <strain evidence="3">Hildebrandi</strain>
    </source>
</reference>
<evidence type="ECO:0000313" key="3">
    <source>
        <dbReference type="EMBL" id="KAG7353270.1"/>
    </source>
</evidence>
<organism evidence="3 4">
    <name type="scientific">Nitzschia inconspicua</name>
    <dbReference type="NCBI Taxonomy" id="303405"/>
    <lineage>
        <taxon>Eukaryota</taxon>
        <taxon>Sar</taxon>
        <taxon>Stramenopiles</taxon>
        <taxon>Ochrophyta</taxon>
        <taxon>Bacillariophyta</taxon>
        <taxon>Bacillariophyceae</taxon>
        <taxon>Bacillariophycidae</taxon>
        <taxon>Bacillariales</taxon>
        <taxon>Bacillariaceae</taxon>
        <taxon>Nitzschia</taxon>
    </lineage>
</organism>
<feature type="region of interest" description="Disordered" evidence="1">
    <location>
        <begin position="1"/>
        <end position="29"/>
    </location>
</feature>
<comment type="caution">
    <text evidence="3">The sequence shown here is derived from an EMBL/GenBank/DDBJ whole genome shotgun (WGS) entry which is preliminary data.</text>
</comment>